<evidence type="ECO:0000313" key="3">
    <source>
        <dbReference type="Proteomes" id="UP001165065"/>
    </source>
</evidence>
<dbReference type="Proteomes" id="UP001165065">
    <property type="component" value="Unassembled WGS sequence"/>
</dbReference>
<sequence length="694" mass="78384">MDSSNIPLPLRLTFSPYHITDPAPVELERGMRYVRCTDCMGFLNPYNFCEKGGWSCVFCNHYADLPYDYAAKKKKKRRDWNDYNDSFDDTEEETGKTDRTDLFEPHRRYLVAPNMQTIPTLPHRVHVFISSPPPLGAVQPGDFVIVATLNDINVVGGKQVISISDFEDVIMPCSIQQLKVVDCDKANATVERLVGDPRLGKKVSESVKFACFLTSVLGGADILVHASSLPSLISAKELELARLYLKKCNGWIRAVGVGEGYKGEERVWTDVVCRVRVSRALNVKKIVGPGVDSSIPPELEFTMMTTTPSLEQYEDGRPPRPPSTHEPAAFHTPRMYPDDTFSVELEFYKSTFGTLARSLNGKMVAQVTLIYTDEEGMRWMNVCNRQFEAAKGDEKWVKGMRAEMIMWTFINATMERSRGRERTEDEKRKLIRKQAGNFFTRYQSHADASHLTNVLPDLCMAGEKSVLLKDNPEGRGGREWMVGGVGRLMKILRPVFISLSEVNWEGEVGDGIGDWDPRVWRGRPKRDLFWPQALSDASLPLTREHVRPGHLYVISSGFQTFVMPTLDLGEEELKRYLESPCLKCVLEYANPGALVIVPYANPAEKTANSHPDAKRFYELLYLDRTPSCPFTIDDYTRFLEQPMGRAGLEYGVGKGKHVVGLGKGKVARAGEGRFQTNYNYDHKPSRPPPTKMSY</sequence>
<feature type="region of interest" description="Disordered" evidence="1">
    <location>
        <begin position="675"/>
        <end position="694"/>
    </location>
</feature>
<protein>
    <submittedName>
        <fullName evidence="2">Uncharacterized protein</fullName>
    </submittedName>
</protein>
<keyword evidence="3" id="KW-1185">Reference proteome</keyword>
<dbReference type="GO" id="GO:0090110">
    <property type="term" value="P:COPII-coated vesicle cargo loading"/>
    <property type="evidence" value="ECO:0007669"/>
    <property type="project" value="TreeGrafter"/>
</dbReference>
<gene>
    <name evidence="2" type="ORF">TrCOL_g6476</name>
</gene>
<dbReference type="Gene3D" id="2.30.30.380">
    <property type="entry name" value="Zn-finger domain of Sec23/24"/>
    <property type="match status" value="1"/>
</dbReference>
<dbReference type="GO" id="GO:0030127">
    <property type="term" value="C:COPII vesicle coat"/>
    <property type="evidence" value="ECO:0007669"/>
    <property type="project" value="InterPro"/>
</dbReference>
<dbReference type="InterPro" id="IPR050550">
    <property type="entry name" value="SEC23_SEC24_subfamily"/>
</dbReference>
<comment type="caution">
    <text evidence="2">The sequence shown here is derived from an EMBL/GenBank/DDBJ whole genome shotgun (WGS) entry which is preliminary data.</text>
</comment>
<evidence type="ECO:0000313" key="2">
    <source>
        <dbReference type="EMBL" id="GMI29327.1"/>
    </source>
</evidence>
<accession>A0A9W7G1P3</accession>
<dbReference type="GO" id="GO:0008270">
    <property type="term" value="F:zinc ion binding"/>
    <property type="evidence" value="ECO:0007669"/>
    <property type="project" value="InterPro"/>
</dbReference>
<organism evidence="2 3">
    <name type="scientific">Triparma columacea</name>
    <dbReference type="NCBI Taxonomy" id="722753"/>
    <lineage>
        <taxon>Eukaryota</taxon>
        <taxon>Sar</taxon>
        <taxon>Stramenopiles</taxon>
        <taxon>Ochrophyta</taxon>
        <taxon>Bolidophyceae</taxon>
        <taxon>Parmales</taxon>
        <taxon>Triparmaceae</taxon>
        <taxon>Triparma</taxon>
    </lineage>
</organism>
<evidence type="ECO:0000256" key="1">
    <source>
        <dbReference type="SAM" id="MobiDB-lite"/>
    </source>
</evidence>
<reference evidence="3" key="1">
    <citation type="journal article" date="2023" name="Commun. Biol.">
        <title>Genome analysis of Parmales, the sister group of diatoms, reveals the evolutionary specialization of diatoms from phago-mixotrophs to photoautotrophs.</title>
        <authorList>
            <person name="Ban H."/>
            <person name="Sato S."/>
            <person name="Yoshikawa S."/>
            <person name="Yamada K."/>
            <person name="Nakamura Y."/>
            <person name="Ichinomiya M."/>
            <person name="Sato N."/>
            <person name="Blanc-Mathieu R."/>
            <person name="Endo H."/>
            <person name="Kuwata A."/>
            <person name="Ogata H."/>
        </authorList>
    </citation>
    <scope>NUCLEOTIDE SEQUENCE [LARGE SCALE GENOMIC DNA]</scope>
</reference>
<dbReference type="PANTHER" id="PTHR13803">
    <property type="entry name" value="SEC24-RELATED PROTEIN"/>
    <property type="match status" value="1"/>
</dbReference>
<dbReference type="OrthoDB" id="10301404at2759"/>
<feature type="region of interest" description="Disordered" evidence="1">
    <location>
        <begin position="311"/>
        <end position="333"/>
    </location>
</feature>
<dbReference type="Gene3D" id="2.60.40.1670">
    <property type="entry name" value="beta-sandwich domain of Sec23/24"/>
    <property type="match status" value="1"/>
</dbReference>
<dbReference type="GO" id="GO:0070971">
    <property type="term" value="C:endoplasmic reticulum exit site"/>
    <property type="evidence" value="ECO:0007669"/>
    <property type="project" value="TreeGrafter"/>
</dbReference>
<dbReference type="EMBL" id="BRYA01000679">
    <property type="protein sequence ID" value="GMI29327.1"/>
    <property type="molecule type" value="Genomic_DNA"/>
</dbReference>
<dbReference type="GO" id="GO:0006886">
    <property type="term" value="P:intracellular protein transport"/>
    <property type="evidence" value="ECO:0007669"/>
    <property type="project" value="InterPro"/>
</dbReference>
<dbReference type="InterPro" id="IPR036174">
    <property type="entry name" value="Znf_Sec23_Sec24_sf"/>
</dbReference>
<dbReference type="SUPFAM" id="SSF82919">
    <property type="entry name" value="Zn-finger domain of Sec23/24"/>
    <property type="match status" value="1"/>
</dbReference>
<proteinExistence type="predicted"/>
<dbReference type="AlphaFoldDB" id="A0A9W7G1P3"/>
<name>A0A9W7G1P3_9STRA</name>
<dbReference type="PANTHER" id="PTHR13803:SF39">
    <property type="entry name" value="SECRETORY 24AB, ISOFORM A"/>
    <property type="match status" value="1"/>
</dbReference>
<dbReference type="GO" id="GO:0000149">
    <property type="term" value="F:SNARE binding"/>
    <property type="evidence" value="ECO:0007669"/>
    <property type="project" value="TreeGrafter"/>
</dbReference>